<dbReference type="Proteomes" id="UP000604273">
    <property type="component" value="Unassembled WGS sequence"/>
</dbReference>
<dbReference type="OrthoDB" id="20872at2759"/>
<organism evidence="2 3">
    <name type="scientific">Fusarium gaditjirri</name>
    <dbReference type="NCBI Taxonomy" id="282569"/>
    <lineage>
        <taxon>Eukaryota</taxon>
        <taxon>Fungi</taxon>
        <taxon>Dikarya</taxon>
        <taxon>Ascomycota</taxon>
        <taxon>Pezizomycotina</taxon>
        <taxon>Sordariomycetes</taxon>
        <taxon>Hypocreomycetidae</taxon>
        <taxon>Hypocreales</taxon>
        <taxon>Nectriaceae</taxon>
        <taxon>Fusarium</taxon>
        <taxon>Fusarium nisikadoi species complex</taxon>
    </lineage>
</organism>
<evidence type="ECO:0000313" key="2">
    <source>
        <dbReference type="EMBL" id="KAF4948001.1"/>
    </source>
</evidence>
<reference evidence="2" key="2">
    <citation type="submission" date="2020-05" db="EMBL/GenBank/DDBJ databases">
        <authorList>
            <person name="Kim H.-S."/>
            <person name="Proctor R.H."/>
            <person name="Brown D.W."/>
        </authorList>
    </citation>
    <scope>NUCLEOTIDE SEQUENCE</scope>
    <source>
        <strain evidence="2">NRRL 45417</strain>
    </source>
</reference>
<comment type="caution">
    <text evidence="2">The sequence shown here is derived from an EMBL/GenBank/DDBJ whole genome shotgun (WGS) entry which is preliminary data.</text>
</comment>
<gene>
    <name evidence="2" type="ORF">FGADI_9996</name>
</gene>
<reference evidence="2" key="1">
    <citation type="journal article" date="2020" name="BMC Genomics">
        <title>Correction to: Identification and distribution of gene clusters required for synthesis of sphingolipid metabolism inhibitors in diverse species of the filamentous fungus Fusarium.</title>
        <authorList>
            <person name="Kim H.S."/>
            <person name="Lohmar J.M."/>
            <person name="Busman M."/>
            <person name="Brown D.W."/>
            <person name="Naumann T.A."/>
            <person name="Divon H.H."/>
            <person name="Lysoe E."/>
            <person name="Uhlig S."/>
            <person name="Proctor R.H."/>
        </authorList>
    </citation>
    <scope>NUCLEOTIDE SEQUENCE</scope>
    <source>
        <strain evidence="2">NRRL 45417</strain>
    </source>
</reference>
<dbReference type="EMBL" id="JABFAI010000273">
    <property type="protein sequence ID" value="KAF4948001.1"/>
    <property type="molecule type" value="Genomic_DNA"/>
</dbReference>
<sequence>MTQSAPTNLDKPEVAFHKGISRPTIAEHALKCTELFQEKMVMPNLVPDPTIMDDQLARFTLWASNMDVFGPPNISLDFRLRYSPNIVDILHQLLDVIYSSLMELKPTVEPPPNPRRKNRRMSISGQQRVTGSDGKVSDEDNDEDQAGIHTSLLTYTISGTVTRLFRLSNAIQKSAKTSRA</sequence>
<dbReference type="AlphaFoldDB" id="A0A8H4WS46"/>
<keyword evidence="3" id="KW-1185">Reference proteome</keyword>
<evidence type="ECO:0000256" key="1">
    <source>
        <dbReference type="SAM" id="MobiDB-lite"/>
    </source>
</evidence>
<proteinExistence type="predicted"/>
<name>A0A8H4WS46_9HYPO</name>
<evidence type="ECO:0000313" key="3">
    <source>
        <dbReference type="Proteomes" id="UP000604273"/>
    </source>
</evidence>
<feature type="region of interest" description="Disordered" evidence="1">
    <location>
        <begin position="105"/>
        <end position="144"/>
    </location>
</feature>
<accession>A0A8H4WS46</accession>
<protein>
    <submittedName>
        <fullName evidence="2">Uncharacterized protein</fullName>
    </submittedName>
</protein>
<feature type="compositionally biased region" description="Polar residues" evidence="1">
    <location>
        <begin position="121"/>
        <end position="130"/>
    </location>
</feature>